<evidence type="ECO:0000313" key="4">
    <source>
        <dbReference type="Proteomes" id="UP001151760"/>
    </source>
</evidence>
<feature type="domain" description="Tf2-1-like SH3-like" evidence="2">
    <location>
        <begin position="1"/>
        <end position="35"/>
    </location>
</feature>
<proteinExistence type="predicted"/>
<organism evidence="3 4">
    <name type="scientific">Tanacetum coccineum</name>
    <dbReference type="NCBI Taxonomy" id="301880"/>
    <lineage>
        <taxon>Eukaryota</taxon>
        <taxon>Viridiplantae</taxon>
        <taxon>Streptophyta</taxon>
        <taxon>Embryophyta</taxon>
        <taxon>Tracheophyta</taxon>
        <taxon>Spermatophyta</taxon>
        <taxon>Magnoliopsida</taxon>
        <taxon>eudicotyledons</taxon>
        <taxon>Gunneridae</taxon>
        <taxon>Pentapetalae</taxon>
        <taxon>asterids</taxon>
        <taxon>campanulids</taxon>
        <taxon>Asterales</taxon>
        <taxon>Asteraceae</taxon>
        <taxon>Asteroideae</taxon>
        <taxon>Anthemideae</taxon>
        <taxon>Anthemidinae</taxon>
        <taxon>Tanacetum</taxon>
    </lineage>
</organism>
<evidence type="ECO:0000313" key="3">
    <source>
        <dbReference type="EMBL" id="GJT73582.1"/>
    </source>
</evidence>
<dbReference type="Proteomes" id="UP001151760">
    <property type="component" value="Unassembled WGS sequence"/>
</dbReference>
<keyword evidence="4" id="KW-1185">Reference proteome</keyword>
<feature type="region of interest" description="Disordered" evidence="1">
    <location>
        <begin position="551"/>
        <end position="572"/>
    </location>
</feature>
<name>A0ABQ5GFC7_9ASTR</name>
<evidence type="ECO:0000259" key="2">
    <source>
        <dbReference type="Pfam" id="PF24626"/>
    </source>
</evidence>
<accession>A0ABQ5GFC7</accession>
<dbReference type="InterPro" id="IPR056924">
    <property type="entry name" value="SH3_Tf2-1"/>
</dbReference>
<reference evidence="3" key="2">
    <citation type="submission" date="2022-01" db="EMBL/GenBank/DDBJ databases">
        <authorList>
            <person name="Yamashiro T."/>
            <person name="Shiraishi A."/>
            <person name="Satake H."/>
            <person name="Nakayama K."/>
        </authorList>
    </citation>
    <scope>NUCLEOTIDE SEQUENCE</scope>
</reference>
<dbReference type="PANTHER" id="PTHR46148">
    <property type="entry name" value="CHROMO DOMAIN-CONTAINING PROTEIN"/>
    <property type="match status" value="1"/>
</dbReference>
<gene>
    <name evidence="3" type="ORF">Tco_1032868</name>
</gene>
<dbReference type="PANTHER" id="PTHR46148:SF59">
    <property type="entry name" value="NUCLEOTIDYLTRANSFERASE, RIBONUCLEASE H"/>
    <property type="match status" value="1"/>
</dbReference>
<comment type="caution">
    <text evidence="3">The sequence shown here is derived from an EMBL/GenBank/DDBJ whole genome shotgun (WGS) entry which is preliminary data.</text>
</comment>
<reference evidence="3" key="1">
    <citation type="journal article" date="2022" name="Int. J. Mol. Sci.">
        <title>Draft Genome of Tanacetum Coccineum: Genomic Comparison of Closely Related Tanacetum-Family Plants.</title>
        <authorList>
            <person name="Yamashiro T."/>
            <person name="Shiraishi A."/>
            <person name="Nakayama K."/>
            <person name="Satake H."/>
        </authorList>
    </citation>
    <scope>NUCLEOTIDE SEQUENCE</scope>
</reference>
<dbReference type="Pfam" id="PF24626">
    <property type="entry name" value="SH3_Tf2-1"/>
    <property type="match status" value="1"/>
</dbReference>
<feature type="compositionally biased region" description="Polar residues" evidence="1">
    <location>
        <begin position="477"/>
        <end position="491"/>
    </location>
</feature>
<evidence type="ECO:0000256" key="1">
    <source>
        <dbReference type="SAM" id="MobiDB-lite"/>
    </source>
</evidence>
<dbReference type="CDD" id="cd09272">
    <property type="entry name" value="RNase_HI_RT_Ty1"/>
    <property type="match status" value="1"/>
</dbReference>
<feature type="region of interest" description="Disordered" evidence="1">
    <location>
        <begin position="465"/>
        <end position="498"/>
    </location>
</feature>
<dbReference type="EMBL" id="BQNB010018364">
    <property type="protein sequence ID" value="GJT73582.1"/>
    <property type="molecule type" value="Genomic_DNA"/>
</dbReference>
<feature type="region of interest" description="Disordered" evidence="1">
    <location>
        <begin position="418"/>
        <end position="444"/>
    </location>
</feature>
<feature type="compositionally biased region" description="Low complexity" evidence="1">
    <location>
        <begin position="418"/>
        <end position="429"/>
    </location>
</feature>
<protein>
    <recommendedName>
        <fullName evidence="2">Tf2-1-like SH3-like domain-containing protein</fullName>
    </recommendedName>
</protein>
<sequence length="727" mass="81614">MLKVSPRKGVIRFGKQGKLNPRYIGPFKILEWIGPKCLSDESLVIPMKELRLDDKLNFVEEPVEIMDREVKQLKQSRIPIIKVTEHLMAWSGTDLKMAKLHSPSSSVIQYPSLHQGVAAESSLVEENPFAPVDNDPFINIFAPEPTFEALLFGDVSSTESTYVSQTLHHLGKWSKDTVTDGSSALALQVLRRLGSIFIIPDEEQRDEEEMLFDDNEATKVKALMALTDEERVSVSKKSAYNGEWVKISIQKVHTLLEMKDDDDRNSFLDYFEQIPTQKKKILGIDQLTKDTSSSGPKDLVFVKSSTNNSEVSITDYNKSKLSRAKDFTLSNHDTGKVPSNESKRNTIDHSVVVSDSLVTDYDSADESLVCSTPLPPLKKLTGAEHVSGPKTIKSILKSKSTFKAETLKGIIINEPSSASAGCNKSSSASKTHSAPTGKLKNVKMDNDPPLVIVMKELNELKLQISKKKSSYSRNKNAQQHHTGQGESSSRSRPSKPLVSFPSSIHYGYNNHHSNDCLYYPTCEICRSYDHNTHDHNDIKWFRKRDTLHAKNAESSKVSKGESSSALRSKTPTKSSEEKHLWCLSVARRQTCVLNAKRQQSVVMSSAEAEYVAAVGCCANILRLKSQLTEYDIIYEKVPIFCDNTRAIAISNNPVLHSRTKHFDIRYHFIRDHILKGDIELHFIPTQYQLADIFTKPLDETTFKRLIVELGMLNIDSKPEASVLTEEN</sequence>